<name>A0A2B7YRD7_POLH7</name>
<dbReference type="SUPFAM" id="SSF52047">
    <property type="entry name" value="RNI-like"/>
    <property type="match status" value="1"/>
</dbReference>
<gene>
    <name evidence="2" type="ORF">AJ80_02333</name>
</gene>
<evidence type="ECO:0008006" key="4">
    <source>
        <dbReference type="Google" id="ProtNLM"/>
    </source>
</evidence>
<feature type="region of interest" description="Disordered" evidence="1">
    <location>
        <begin position="289"/>
        <end position="313"/>
    </location>
</feature>
<dbReference type="EMBL" id="PDNA01000022">
    <property type="protein sequence ID" value="PGH23553.1"/>
    <property type="molecule type" value="Genomic_DNA"/>
</dbReference>
<proteinExistence type="predicted"/>
<dbReference type="Proteomes" id="UP000224634">
    <property type="component" value="Unassembled WGS sequence"/>
</dbReference>
<keyword evidence="3" id="KW-1185">Reference proteome</keyword>
<dbReference type="InterPro" id="IPR032675">
    <property type="entry name" value="LRR_dom_sf"/>
</dbReference>
<dbReference type="OrthoDB" id="4202990at2759"/>
<dbReference type="AlphaFoldDB" id="A0A2B7YRD7"/>
<sequence>MASPTTPVFLPAAPPKLPFLSHLLPPEILENILTHLDHLPTLKSLRLVNKTLSTRVLGPHFSSFCAHQTTDLTPSSLASLFALATHPHLHRPCVKDLTIIALVYDECELENILKTGDRVESTMEESEGRRFSVTYTKCTAEELDGYRDDLARLLVRREEHSVRLREVVPAQLAEVLRLFGPRLRSIRLEAAVERGIGGVMELAEEWRVNWVWAQAVKVYSLTMAAVCASGVAVSAINVFWDTQRCAVAARDIHAHLLTLDASQLEVVGAAIKSFSLSSSTPLETDVEKLAKDPPSCHHDEDSDGSSSGAAPDEPSEFPAITRLISFMPNLETLRLRVYGPAGPDTHDELFGRIARDIRLPQLRECVLYGMPVTHASLLQFLTNHPNIENLELSNMWLMRCRETDWDPIIAHLDKKMPRLKQLRLSNLMGYSRPWNLLPIGESWMEERAMYEQRWWGLQCGGGLLVHTREFDEEELRQGLRFWPRPNGVMLGSPQVMRWRNQLKTLIL</sequence>
<reference evidence="2 3" key="1">
    <citation type="submission" date="2017-10" db="EMBL/GenBank/DDBJ databases">
        <title>Comparative genomics in systemic dimorphic fungi from Ajellomycetaceae.</title>
        <authorList>
            <person name="Munoz J.F."/>
            <person name="Mcewen J.G."/>
            <person name="Clay O.K."/>
            <person name="Cuomo C.A."/>
        </authorList>
    </citation>
    <scope>NUCLEOTIDE SEQUENCE [LARGE SCALE GENOMIC DNA]</scope>
    <source>
        <strain evidence="2 3">UAMH7299</strain>
    </source>
</reference>
<evidence type="ECO:0000313" key="2">
    <source>
        <dbReference type="EMBL" id="PGH23553.1"/>
    </source>
</evidence>
<feature type="compositionally biased region" description="Basic and acidic residues" evidence="1">
    <location>
        <begin position="289"/>
        <end position="300"/>
    </location>
</feature>
<protein>
    <recommendedName>
        <fullName evidence="4">F-box domain-containing protein</fullName>
    </recommendedName>
</protein>
<dbReference type="CDD" id="cd09917">
    <property type="entry name" value="F-box_SF"/>
    <property type="match status" value="1"/>
</dbReference>
<evidence type="ECO:0000313" key="3">
    <source>
        <dbReference type="Proteomes" id="UP000224634"/>
    </source>
</evidence>
<dbReference type="Gene3D" id="3.80.10.10">
    <property type="entry name" value="Ribonuclease Inhibitor"/>
    <property type="match status" value="1"/>
</dbReference>
<organism evidence="2 3">
    <name type="scientific">Polytolypa hystricis (strain UAMH7299)</name>
    <dbReference type="NCBI Taxonomy" id="1447883"/>
    <lineage>
        <taxon>Eukaryota</taxon>
        <taxon>Fungi</taxon>
        <taxon>Dikarya</taxon>
        <taxon>Ascomycota</taxon>
        <taxon>Pezizomycotina</taxon>
        <taxon>Eurotiomycetes</taxon>
        <taxon>Eurotiomycetidae</taxon>
        <taxon>Onygenales</taxon>
        <taxon>Onygenales incertae sedis</taxon>
        <taxon>Polytolypa</taxon>
    </lineage>
</organism>
<comment type="caution">
    <text evidence="2">The sequence shown here is derived from an EMBL/GenBank/DDBJ whole genome shotgun (WGS) entry which is preliminary data.</text>
</comment>
<accession>A0A2B7YRD7</accession>
<evidence type="ECO:0000256" key="1">
    <source>
        <dbReference type="SAM" id="MobiDB-lite"/>
    </source>
</evidence>